<reference evidence="1" key="1">
    <citation type="submission" date="2020-08" db="EMBL/GenBank/DDBJ databases">
        <title>Multicomponent nature underlies the extraordinary mechanical properties of spider dragline silk.</title>
        <authorList>
            <person name="Kono N."/>
            <person name="Nakamura H."/>
            <person name="Mori M."/>
            <person name="Yoshida Y."/>
            <person name="Ohtoshi R."/>
            <person name="Malay A.D."/>
            <person name="Moran D.A.P."/>
            <person name="Tomita M."/>
            <person name="Numata K."/>
            <person name="Arakawa K."/>
        </authorList>
    </citation>
    <scope>NUCLEOTIDE SEQUENCE</scope>
</reference>
<comment type="caution">
    <text evidence="1">The sequence shown here is derived from an EMBL/GenBank/DDBJ whole genome shotgun (WGS) entry which is preliminary data.</text>
</comment>
<proteinExistence type="predicted"/>
<organism evidence="1 2">
    <name type="scientific">Trichonephila inaurata madagascariensis</name>
    <dbReference type="NCBI Taxonomy" id="2747483"/>
    <lineage>
        <taxon>Eukaryota</taxon>
        <taxon>Metazoa</taxon>
        <taxon>Ecdysozoa</taxon>
        <taxon>Arthropoda</taxon>
        <taxon>Chelicerata</taxon>
        <taxon>Arachnida</taxon>
        <taxon>Araneae</taxon>
        <taxon>Araneomorphae</taxon>
        <taxon>Entelegynae</taxon>
        <taxon>Araneoidea</taxon>
        <taxon>Nephilidae</taxon>
        <taxon>Trichonephila</taxon>
        <taxon>Trichonephila inaurata</taxon>
    </lineage>
</organism>
<name>A0A8X6Y902_9ARAC</name>
<accession>A0A8X6Y902</accession>
<dbReference type="EMBL" id="BMAV01017005">
    <property type="protein sequence ID" value="GFY68336.1"/>
    <property type="molecule type" value="Genomic_DNA"/>
</dbReference>
<dbReference type="AlphaFoldDB" id="A0A8X6Y902"/>
<sequence>MKGERCNLISPFPSGYCKILSCPIVPSCLSFLGWYPSAPSQLVFWNTASPFVSPPRDMFLFGHPLRMRNVEEQKSSLRDNVCNVIDFGFLKRSQGC</sequence>
<keyword evidence="2" id="KW-1185">Reference proteome</keyword>
<protein>
    <submittedName>
        <fullName evidence="1">Uncharacterized protein</fullName>
    </submittedName>
</protein>
<evidence type="ECO:0000313" key="1">
    <source>
        <dbReference type="EMBL" id="GFY68336.1"/>
    </source>
</evidence>
<evidence type="ECO:0000313" key="2">
    <source>
        <dbReference type="Proteomes" id="UP000886998"/>
    </source>
</evidence>
<gene>
    <name evidence="1" type="ORF">TNIN_470061</name>
</gene>
<dbReference type="Proteomes" id="UP000886998">
    <property type="component" value="Unassembled WGS sequence"/>
</dbReference>